<dbReference type="EMBL" id="JACSQQ010000003">
    <property type="protein sequence ID" value="MBD7949365.1"/>
    <property type="molecule type" value="Genomic_DNA"/>
</dbReference>
<protein>
    <submittedName>
        <fullName evidence="2">Uncharacterized protein</fullName>
    </submittedName>
</protein>
<proteinExistence type="predicted"/>
<keyword evidence="3" id="KW-1185">Reference proteome</keyword>
<keyword evidence="1" id="KW-0812">Transmembrane</keyword>
<keyword evidence="1" id="KW-1133">Transmembrane helix</keyword>
<name>A0ABR8RNJ4_9CELL</name>
<evidence type="ECO:0000313" key="2">
    <source>
        <dbReference type="EMBL" id="MBD7949365.1"/>
    </source>
</evidence>
<feature type="transmembrane region" description="Helical" evidence="1">
    <location>
        <begin position="122"/>
        <end position="142"/>
    </location>
</feature>
<keyword evidence="1" id="KW-0472">Membrane</keyword>
<dbReference type="RefSeq" id="WP_191794584.1">
    <property type="nucleotide sequence ID" value="NZ_JACSQQ010000003.1"/>
</dbReference>
<feature type="transmembrane region" description="Helical" evidence="1">
    <location>
        <begin position="96"/>
        <end position="116"/>
    </location>
</feature>
<feature type="transmembrane region" description="Helical" evidence="1">
    <location>
        <begin position="41"/>
        <end position="58"/>
    </location>
</feature>
<comment type="caution">
    <text evidence="2">The sequence shown here is derived from an EMBL/GenBank/DDBJ whole genome shotgun (WGS) entry which is preliminary data.</text>
</comment>
<gene>
    <name evidence="2" type="ORF">H9652_02940</name>
</gene>
<dbReference type="Proteomes" id="UP000641803">
    <property type="component" value="Unassembled WGS sequence"/>
</dbReference>
<reference evidence="2 3" key="1">
    <citation type="submission" date="2020-08" db="EMBL/GenBank/DDBJ databases">
        <title>A Genomic Blueprint of the Chicken Gut Microbiome.</title>
        <authorList>
            <person name="Gilroy R."/>
            <person name="Ravi A."/>
            <person name="Getino M."/>
            <person name="Pursley I."/>
            <person name="Horton D.L."/>
            <person name="Alikhan N.-F."/>
            <person name="Baker D."/>
            <person name="Gharbi K."/>
            <person name="Hall N."/>
            <person name="Watson M."/>
            <person name="Adriaenssens E.M."/>
            <person name="Foster-Nyarko E."/>
            <person name="Jarju S."/>
            <person name="Secka A."/>
            <person name="Antonio M."/>
            <person name="Oren A."/>
            <person name="Chaudhuri R."/>
            <person name="La Ragione R.M."/>
            <person name="Hildebrand F."/>
            <person name="Pallen M.J."/>
        </authorList>
    </citation>
    <scope>NUCLEOTIDE SEQUENCE [LARGE SCALE GENOMIC DNA]</scope>
    <source>
        <strain evidence="2 3">Sa4CUA1</strain>
    </source>
</reference>
<organism evidence="2 3">
    <name type="scientific">Oerskovia rustica</name>
    <dbReference type="NCBI Taxonomy" id="2762237"/>
    <lineage>
        <taxon>Bacteria</taxon>
        <taxon>Bacillati</taxon>
        <taxon>Actinomycetota</taxon>
        <taxon>Actinomycetes</taxon>
        <taxon>Micrococcales</taxon>
        <taxon>Cellulomonadaceae</taxon>
        <taxon>Oerskovia</taxon>
    </lineage>
</organism>
<evidence type="ECO:0000256" key="1">
    <source>
        <dbReference type="SAM" id="Phobius"/>
    </source>
</evidence>
<feature type="transmembrane region" description="Helical" evidence="1">
    <location>
        <begin position="64"/>
        <end position="84"/>
    </location>
</feature>
<accession>A0ABR8RNJ4</accession>
<sequence length="150" mass="15485">MSNDALSPTAPTPREAAAALDLATRSTAATAGIGHRWVQSLLLAWAAMTIAVVLLVGLGGVPGIIVGSLIGPLFAGTVAIWAARQGIRARSLNGRYLLAVLLWAVLYGAALTLGLPGQAGNLGYWLPAALATALPMLAAALWPRREEQVR</sequence>
<evidence type="ECO:0000313" key="3">
    <source>
        <dbReference type="Proteomes" id="UP000641803"/>
    </source>
</evidence>